<accession>A0ABM3PQ22</accession>
<feature type="region of interest" description="Disordered" evidence="1">
    <location>
        <begin position="117"/>
        <end position="185"/>
    </location>
</feature>
<proteinExistence type="predicted"/>
<name>A0ABM3PQ22_ACIJB</name>
<sequence length="424" mass="44255">MTQGQSPPPPQPLGVQLGDPHLRLTPPTPGRAPRGRPPGKALNDVTQLRHCPRGAEGAPESPHPHRTGVLVFVSKGPPPPGATTAFQTPFQVAKCPGPVPPGGKSGAQAQHWGIPWSSKHSAGQETLEQRGARPADVPGVVPKPQGEPPGRRGPREPSTAPVTAVPATHHRPASGGGPPSDTVKEAPEMDWLDRRVPAVPRVLTVWGPPHSTLGTLGSPGSLSRGLCSPPSTGGLRLSSLARLPGPRLGSGPQDSTEALGLLTPARPRRGPFCIAPLHKGSAVQWEALLSLALPGTPCLSEREESVHGHMRVPMSPARLYLGAPPLASASVPQIPPPALLPAIIGQCQSGVPSLPAGEAGEHAGARGMFGEHHVSATVVTCPSRRGQWQALSGRRPDDRDSTFNVRLRLVCRQAPEKVRQQVST</sequence>
<organism evidence="2 3">
    <name type="scientific">Acinonyx jubatus</name>
    <name type="common">Cheetah</name>
    <dbReference type="NCBI Taxonomy" id="32536"/>
    <lineage>
        <taxon>Eukaryota</taxon>
        <taxon>Metazoa</taxon>
        <taxon>Chordata</taxon>
        <taxon>Craniata</taxon>
        <taxon>Vertebrata</taxon>
        <taxon>Euteleostomi</taxon>
        <taxon>Mammalia</taxon>
        <taxon>Eutheria</taxon>
        <taxon>Laurasiatheria</taxon>
        <taxon>Carnivora</taxon>
        <taxon>Feliformia</taxon>
        <taxon>Felidae</taxon>
        <taxon>Felinae</taxon>
        <taxon>Acinonyx</taxon>
    </lineage>
</organism>
<evidence type="ECO:0000313" key="2">
    <source>
        <dbReference type="Proteomes" id="UP001652583"/>
    </source>
</evidence>
<keyword evidence="2" id="KW-1185">Reference proteome</keyword>
<evidence type="ECO:0000313" key="3">
    <source>
        <dbReference type="RefSeq" id="XP_053073754.1"/>
    </source>
</evidence>
<dbReference type="RefSeq" id="XP_053073754.1">
    <property type="nucleotide sequence ID" value="XM_053217779.1"/>
</dbReference>
<dbReference type="Proteomes" id="UP001652583">
    <property type="component" value="Chromosome A2"/>
</dbReference>
<evidence type="ECO:0000256" key="1">
    <source>
        <dbReference type="SAM" id="MobiDB-lite"/>
    </source>
</evidence>
<feature type="region of interest" description="Disordered" evidence="1">
    <location>
        <begin position="1"/>
        <end position="86"/>
    </location>
</feature>
<dbReference type="GeneID" id="128314662"/>
<protein>
    <submittedName>
        <fullName evidence="3">Basic proline-rich protein-like</fullName>
    </submittedName>
</protein>
<gene>
    <name evidence="3" type="primary">LOC128314662</name>
</gene>
<feature type="compositionally biased region" description="Pro residues" evidence="1">
    <location>
        <begin position="1"/>
        <end position="12"/>
    </location>
</feature>
<reference evidence="3" key="1">
    <citation type="submission" date="2025-08" db="UniProtKB">
        <authorList>
            <consortium name="RefSeq"/>
        </authorList>
    </citation>
    <scope>IDENTIFICATION</scope>
    <source>
        <tissue evidence="3">Blood</tissue>
    </source>
</reference>
<feature type="region of interest" description="Disordered" evidence="1">
    <location>
        <begin position="92"/>
        <end position="111"/>
    </location>
</feature>